<evidence type="ECO:0000313" key="1">
    <source>
        <dbReference type="EMBL" id="KAJ7425239.1"/>
    </source>
</evidence>
<name>A0ABQ9DMC5_9PASS</name>
<protein>
    <submittedName>
        <fullName evidence="1">Uncharacterized protein</fullName>
    </submittedName>
</protein>
<comment type="caution">
    <text evidence="1">The sequence shown here is derived from an EMBL/GenBank/DDBJ whole genome shotgun (WGS) entry which is preliminary data.</text>
</comment>
<dbReference type="Proteomes" id="UP001145742">
    <property type="component" value="Unassembled WGS sequence"/>
</dbReference>
<reference evidence="1" key="1">
    <citation type="submission" date="2019-10" db="EMBL/GenBank/DDBJ databases">
        <authorList>
            <person name="Soares A.E.R."/>
            <person name="Aleixo A."/>
            <person name="Schneider P."/>
            <person name="Miyaki C.Y."/>
            <person name="Schneider M.P."/>
            <person name="Mello C."/>
            <person name="Vasconcelos A.T.R."/>
        </authorList>
    </citation>
    <scope>NUCLEOTIDE SEQUENCE</scope>
    <source>
        <tissue evidence="1">Muscle</tissue>
    </source>
</reference>
<accession>A0ABQ9DMC5</accession>
<sequence>MFDNPFHEEIFPNLSKLPLVQLEVMSSCPMACYLGEETKLHLAKSSFQVQAKPPLVQLKTVSSGTIACLGKETEPHLATASFQVVVESDKVTPEPPLLQAKHRQLRQRFLIGLVLQTLRQCYCPSLDKLQHKLKGPECNLSLYTQ</sequence>
<organism evidence="1 2">
    <name type="scientific">Willisornis vidua</name>
    <name type="common">Xingu scale-backed antbird</name>
    <dbReference type="NCBI Taxonomy" id="1566151"/>
    <lineage>
        <taxon>Eukaryota</taxon>
        <taxon>Metazoa</taxon>
        <taxon>Chordata</taxon>
        <taxon>Craniata</taxon>
        <taxon>Vertebrata</taxon>
        <taxon>Euteleostomi</taxon>
        <taxon>Archelosauria</taxon>
        <taxon>Archosauria</taxon>
        <taxon>Dinosauria</taxon>
        <taxon>Saurischia</taxon>
        <taxon>Theropoda</taxon>
        <taxon>Coelurosauria</taxon>
        <taxon>Aves</taxon>
        <taxon>Neognathae</taxon>
        <taxon>Neoaves</taxon>
        <taxon>Telluraves</taxon>
        <taxon>Australaves</taxon>
        <taxon>Passeriformes</taxon>
        <taxon>Thamnophilidae</taxon>
        <taxon>Willisornis</taxon>
    </lineage>
</organism>
<gene>
    <name evidence="1" type="ORF">WISP_24359</name>
</gene>
<evidence type="ECO:0000313" key="2">
    <source>
        <dbReference type="Proteomes" id="UP001145742"/>
    </source>
</evidence>
<keyword evidence="2" id="KW-1185">Reference proteome</keyword>
<proteinExistence type="predicted"/>
<dbReference type="EMBL" id="WHWB01032543">
    <property type="protein sequence ID" value="KAJ7425239.1"/>
    <property type="molecule type" value="Genomic_DNA"/>
</dbReference>